<sequence>MGTYANDAAFLKQHGIGYKELVSADGQSKVMVIPAWQGRVMTTSATGDEGDSYGWINYRFIQDGKVNPQIQPVGGEERFWLGPEGGPFSLYFAPGKEQVYANWAVPAVLDTEGFAVEAHTEAAIRLSQKACLTNASGTVLHMDMERTVTLMNDEEIGRELGICLPEGLKRVAYRTDNRIVNTGTEAWTRATGLVSVWMLGCFNPTPSTTVFIPYHTEGTGRVVNDTYFGKIPADRLVVDDKLIYFKIDGKFRSKLGLPAGRSLNLCGSYDSEKGVLTILWCNRPERPCVYVNGQWGPQENPFDGDVINAYNDGPLEDNSIMGPFYEIETSSPGAELAPGEGLTHTQAVVHLQGNDKMLAPIVQQVFKTDLEVIKRVFR</sequence>
<evidence type="ECO:0000313" key="1">
    <source>
        <dbReference type="EMBL" id="HJA84269.1"/>
    </source>
</evidence>
<organism evidence="1 2">
    <name type="scientific">Candidatus Bacteroides intestinavium</name>
    <dbReference type="NCBI Taxonomy" id="2838469"/>
    <lineage>
        <taxon>Bacteria</taxon>
        <taxon>Pseudomonadati</taxon>
        <taxon>Bacteroidota</taxon>
        <taxon>Bacteroidia</taxon>
        <taxon>Bacteroidales</taxon>
        <taxon>Bacteroidaceae</taxon>
        <taxon>Bacteroides</taxon>
    </lineage>
</organism>
<proteinExistence type="predicted"/>
<reference evidence="1" key="2">
    <citation type="submission" date="2021-04" db="EMBL/GenBank/DDBJ databases">
        <authorList>
            <person name="Gilroy R."/>
        </authorList>
    </citation>
    <scope>NUCLEOTIDE SEQUENCE</scope>
    <source>
        <strain evidence="1">ChiHecec1B25-7008</strain>
    </source>
</reference>
<name>A0A9D2HTP4_9BACE</name>
<comment type="caution">
    <text evidence="1">The sequence shown here is derived from an EMBL/GenBank/DDBJ whole genome shotgun (WGS) entry which is preliminary data.</text>
</comment>
<evidence type="ECO:0000313" key="2">
    <source>
        <dbReference type="Proteomes" id="UP000823860"/>
    </source>
</evidence>
<dbReference type="AlphaFoldDB" id="A0A9D2HTP4"/>
<dbReference type="EMBL" id="DWZE01000123">
    <property type="protein sequence ID" value="HJA84269.1"/>
    <property type="molecule type" value="Genomic_DNA"/>
</dbReference>
<protein>
    <submittedName>
        <fullName evidence="1">Uncharacterized protein</fullName>
    </submittedName>
</protein>
<dbReference type="InterPro" id="IPR046713">
    <property type="entry name" value="DUF6786"/>
</dbReference>
<gene>
    <name evidence="1" type="ORF">H9785_09915</name>
</gene>
<dbReference type="Proteomes" id="UP000823860">
    <property type="component" value="Unassembled WGS sequence"/>
</dbReference>
<reference evidence="1" key="1">
    <citation type="journal article" date="2021" name="PeerJ">
        <title>Extensive microbial diversity within the chicken gut microbiome revealed by metagenomics and culture.</title>
        <authorList>
            <person name="Gilroy R."/>
            <person name="Ravi A."/>
            <person name="Getino M."/>
            <person name="Pursley I."/>
            <person name="Horton D.L."/>
            <person name="Alikhan N.F."/>
            <person name="Baker D."/>
            <person name="Gharbi K."/>
            <person name="Hall N."/>
            <person name="Watson M."/>
            <person name="Adriaenssens E.M."/>
            <person name="Foster-Nyarko E."/>
            <person name="Jarju S."/>
            <person name="Secka A."/>
            <person name="Antonio M."/>
            <person name="Oren A."/>
            <person name="Chaudhuri R.R."/>
            <person name="La Ragione R."/>
            <person name="Hildebrand F."/>
            <person name="Pallen M.J."/>
        </authorList>
    </citation>
    <scope>NUCLEOTIDE SEQUENCE</scope>
    <source>
        <strain evidence="1">ChiHecec1B25-7008</strain>
    </source>
</reference>
<dbReference type="Pfam" id="PF20583">
    <property type="entry name" value="DUF6786"/>
    <property type="match status" value="1"/>
</dbReference>
<accession>A0A9D2HTP4</accession>